<evidence type="ECO:0000256" key="2">
    <source>
        <dbReference type="SAM" id="SignalP"/>
    </source>
</evidence>
<dbReference type="Gene3D" id="2.60.40.10">
    <property type="entry name" value="Immunoglobulins"/>
    <property type="match status" value="2"/>
</dbReference>
<dbReference type="EMBL" id="BRXS01000004">
    <property type="protein sequence ID" value="GLC26019.1"/>
    <property type="molecule type" value="Genomic_DNA"/>
</dbReference>
<feature type="region of interest" description="Disordered" evidence="1">
    <location>
        <begin position="280"/>
        <end position="301"/>
    </location>
</feature>
<dbReference type="RefSeq" id="WP_284350490.1">
    <property type="nucleotide sequence ID" value="NZ_BRXS01000004.1"/>
</dbReference>
<dbReference type="AlphaFoldDB" id="A0AA37Q444"/>
<proteinExistence type="predicted"/>
<gene>
    <name evidence="3" type="ORF">rosag_25320</name>
</gene>
<evidence type="ECO:0000313" key="4">
    <source>
        <dbReference type="Proteomes" id="UP001161325"/>
    </source>
</evidence>
<evidence type="ECO:0000256" key="1">
    <source>
        <dbReference type="SAM" id="MobiDB-lite"/>
    </source>
</evidence>
<protein>
    <recommendedName>
        <fullName evidence="5">Big-1 domain-containing protein</fullName>
    </recommendedName>
</protein>
<feature type="signal peptide" evidence="2">
    <location>
        <begin position="1"/>
        <end position="22"/>
    </location>
</feature>
<name>A0AA37Q444_9BACT</name>
<evidence type="ECO:0008006" key="5">
    <source>
        <dbReference type="Google" id="ProtNLM"/>
    </source>
</evidence>
<comment type="caution">
    <text evidence="3">The sequence shown here is derived from an EMBL/GenBank/DDBJ whole genome shotgun (WGS) entry which is preliminary data.</text>
</comment>
<evidence type="ECO:0000313" key="3">
    <source>
        <dbReference type="EMBL" id="GLC26019.1"/>
    </source>
</evidence>
<accession>A0AA37Q444</accession>
<keyword evidence="2" id="KW-0732">Signal</keyword>
<organism evidence="3 4">
    <name type="scientific">Roseisolibacter agri</name>
    <dbReference type="NCBI Taxonomy" id="2014610"/>
    <lineage>
        <taxon>Bacteria</taxon>
        <taxon>Pseudomonadati</taxon>
        <taxon>Gemmatimonadota</taxon>
        <taxon>Gemmatimonadia</taxon>
        <taxon>Gemmatimonadales</taxon>
        <taxon>Gemmatimonadaceae</taxon>
        <taxon>Roseisolibacter</taxon>
    </lineage>
</organism>
<dbReference type="Proteomes" id="UP001161325">
    <property type="component" value="Unassembled WGS sequence"/>
</dbReference>
<sequence>MRVSRAGAIIWALLWAAGPAACRNPGGPDTPFVSYTLQPRTTEVRSAPAGGVLAEPLVVQVTDSLGRAARGVPVQFRVAAGRGAALLDSLVVSDATGAAATRLRLGLEGDTVVVVASVAGRDGDAVRFAVVAGAPAALVEVFPVRVTAGDTVLVRGRGLAGTTSGGVLVGAARARVLAVVGDTLVRVIVPHCLPSGDLMVAVQAGATLTNALPVTLTEASRGLGLQPFEAFTVAGSDAAGCARLGTEGGRYLLFPQLASAEDPSGARSYLLTAEATAATTADALPSPTPSLTRRPISPRESLERLLRATERGLARAGIAEEAAALTREALARRSMRSAADPAPLAGLPVPEPPALGTERTFRVLSRVDGTAYSNSTARLRYVGANVLVYEDRAAPAPIDSLAMRRFGDLLDRTLHPLDVEIFGAESDIDGNGRVIVLLTPIVNGLTTAAQCSADGFVRGFFNGTDLGTRSQNSNRAEILYALVPDPAGTRSCAHFATDVVRQLPSTFLHEFQHMISYNQHVLVRRGSDETTWLNEGLSHMAEEMGGRLFEKRFPAPLGRGLSTQLLPDSAIAFYRGDIENALLYLGAPSTHSVSAFDALGSLEERGAAWLFLRWLMVQKGDGILARLVQTPRTGRRNVEEVAGETFPALFGDFVIALAADSINLVPRSRIPARYRFGERALRRLLTQGLGRDSRWPLPVRSGPFVGAQPAIGTLLPGSFEVYDTQLPRGIGTALRFAAPQGGPFAANAEAQLGIIRISP</sequence>
<feature type="chain" id="PRO_5041339777" description="Big-1 domain-containing protein" evidence="2">
    <location>
        <begin position="23"/>
        <end position="759"/>
    </location>
</feature>
<keyword evidence="4" id="KW-1185">Reference proteome</keyword>
<dbReference type="InterPro" id="IPR013783">
    <property type="entry name" value="Ig-like_fold"/>
</dbReference>
<reference evidence="3" key="1">
    <citation type="submission" date="2022-08" db="EMBL/GenBank/DDBJ databases">
        <title>Draft genome sequencing of Roseisolibacter agri AW1220.</title>
        <authorList>
            <person name="Tobiishi Y."/>
            <person name="Tonouchi A."/>
        </authorList>
    </citation>
    <scope>NUCLEOTIDE SEQUENCE</scope>
    <source>
        <strain evidence="3">AW1220</strain>
    </source>
</reference>